<evidence type="ECO:0000256" key="1">
    <source>
        <dbReference type="ARBA" id="ARBA00004141"/>
    </source>
</evidence>
<dbReference type="PANTHER" id="PTHR36460:SF1">
    <property type="entry name" value="UPF0132 DOMAIN PROTEIN (AFU_ORTHOLOGUE AFUA_3G10255)"/>
    <property type="match status" value="1"/>
</dbReference>
<dbReference type="GO" id="GO:0016020">
    <property type="term" value="C:membrane"/>
    <property type="evidence" value="ECO:0007669"/>
    <property type="project" value="UniProtKB-SubCell"/>
</dbReference>
<feature type="compositionally biased region" description="Polar residues" evidence="5">
    <location>
        <begin position="49"/>
        <end position="67"/>
    </location>
</feature>
<gene>
    <name evidence="7" type="ORF">MKK02DRAFT_43440</name>
</gene>
<name>A0AA38LVM1_9TREE</name>
<accession>A0AA38LVM1</accession>
<dbReference type="Proteomes" id="UP001164286">
    <property type="component" value="Unassembled WGS sequence"/>
</dbReference>
<feature type="compositionally biased region" description="Low complexity" evidence="5">
    <location>
        <begin position="21"/>
        <end position="30"/>
    </location>
</feature>
<dbReference type="GeneID" id="77731628"/>
<dbReference type="PANTHER" id="PTHR36460">
    <property type="entry name" value="UPF0132 DOMAIN PROTEIN (AFU_ORTHOLOGUE AFUA_3G10255)"/>
    <property type="match status" value="1"/>
</dbReference>
<keyword evidence="3 6" id="KW-1133">Transmembrane helix</keyword>
<evidence type="ECO:0000256" key="5">
    <source>
        <dbReference type="SAM" id="MobiDB-lite"/>
    </source>
</evidence>
<feature type="transmembrane region" description="Helical" evidence="6">
    <location>
        <begin position="114"/>
        <end position="133"/>
    </location>
</feature>
<organism evidence="7 8">
    <name type="scientific">Dioszegia hungarica</name>
    <dbReference type="NCBI Taxonomy" id="4972"/>
    <lineage>
        <taxon>Eukaryota</taxon>
        <taxon>Fungi</taxon>
        <taxon>Dikarya</taxon>
        <taxon>Basidiomycota</taxon>
        <taxon>Agaricomycotina</taxon>
        <taxon>Tremellomycetes</taxon>
        <taxon>Tremellales</taxon>
        <taxon>Bulleribasidiaceae</taxon>
        <taxon>Dioszegia</taxon>
    </lineage>
</organism>
<keyword evidence="4 6" id="KW-0472">Membrane</keyword>
<dbReference type="AlphaFoldDB" id="A0AA38LVM1"/>
<comment type="subcellular location">
    <subcellularLocation>
        <location evidence="1">Membrane</location>
        <topology evidence="1">Multi-pass membrane protein</topology>
    </subcellularLocation>
</comment>
<proteinExistence type="predicted"/>
<dbReference type="EMBL" id="JAKWFO010000004">
    <property type="protein sequence ID" value="KAI9637515.1"/>
    <property type="molecule type" value="Genomic_DNA"/>
</dbReference>
<evidence type="ECO:0000256" key="3">
    <source>
        <dbReference type="ARBA" id="ARBA00022989"/>
    </source>
</evidence>
<keyword evidence="2 6" id="KW-0812">Transmembrane</keyword>
<feature type="transmembrane region" description="Helical" evidence="6">
    <location>
        <begin position="145"/>
        <end position="165"/>
    </location>
</feature>
<feature type="region of interest" description="Disordered" evidence="5">
    <location>
        <begin position="1"/>
        <end position="67"/>
    </location>
</feature>
<keyword evidence="8" id="KW-1185">Reference proteome</keyword>
<feature type="transmembrane region" description="Helical" evidence="6">
    <location>
        <begin position="171"/>
        <end position="191"/>
    </location>
</feature>
<protein>
    <submittedName>
        <fullName evidence="7">Uncharacterized protein</fullName>
    </submittedName>
</protein>
<dbReference type="RefSeq" id="XP_052947292.1">
    <property type="nucleotide sequence ID" value="XM_053092423.1"/>
</dbReference>
<sequence length="218" mass="23291">MSANFAPYQPPPDVPSEDPPSESSKSLLGGRSKGKQKRPWFNRDPSSFGAGNTYQSGGSLSDPTSVAQAYSNDPEVAGLTGGFGAASGSGSGNGSGDAERANAWETRFGWRVDFMAPLAYLGGPITALILLILETQNDYVRFHAYQSALLTTPILTILLLFNLVIPFPSFLRLLLLLGSIGAAGYTAFRAWSDASQGGLSRFYLPYIGEIAERWVGEE</sequence>
<evidence type="ECO:0000256" key="2">
    <source>
        <dbReference type="ARBA" id="ARBA00022692"/>
    </source>
</evidence>
<comment type="caution">
    <text evidence="7">The sequence shown here is derived from an EMBL/GenBank/DDBJ whole genome shotgun (WGS) entry which is preliminary data.</text>
</comment>
<reference evidence="7" key="1">
    <citation type="journal article" date="2022" name="G3 (Bethesda)">
        <title>High quality genome of the basidiomycete yeast Dioszegia hungarica PDD-24b-2 isolated from cloud water.</title>
        <authorList>
            <person name="Jarrige D."/>
            <person name="Haridas S."/>
            <person name="Bleykasten-Grosshans C."/>
            <person name="Joly M."/>
            <person name="Nadalig T."/>
            <person name="Sancelme M."/>
            <person name="Vuilleumier S."/>
            <person name="Grigoriev I.V."/>
            <person name="Amato P."/>
            <person name="Bringel F."/>
        </authorList>
    </citation>
    <scope>NUCLEOTIDE SEQUENCE</scope>
    <source>
        <strain evidence="7">PDD-24b-2</strain>
    </source>
</reference>
<evidence type="ECO:0000313" key="7">
    <source>
        <dbReference type="EMBL" id="KAI9637515.1"/>
    </source>
</evidence>
<evidence type="ECO:0000256" key="4">
    <source>
        <dbReference type="ARBA" id="ARBA00023136"/>
    </source>
</evidence>
<evidence type="ECO:0000256" key="6">
    <source>
        <dbReference type="SAM" id="Phobius"/>
    </source>
</evidence>
<evidence type="ECO:0000313" key="8">
    <source>
        <dbReference type="Proteomes" id="UP001164286"/>
    </source>
</evidence>